<dbReference type="Proteomes" id="UP000660339">
    <property type="component" value="Unassembled WGS sequence"/>
</dbReference>
<feature type="transmembrane region" description="Helical" evidence="2">
    <location>
        <begin position="136"/>
        <end position="159"/>
    </location>
</feature>
<evidence type="ECO:0000313" key="4">
    <source>
        <dbReference type="Proteomes" id="UP000660339"/>
    </source>
</evidence>
<feature type="compositionally biased region" description="Basic and acidic residues" evidence="1">
    <location>
        <begin position="1"/>
        <end position="13"/>
    </location>
</feature>
<keyword evidence="2" id="KW-1133">Transmembrane helix</keyword>
<accession>A0A8J3PFB9</accession>
<evidence type="ECO:0000256" key="1">
    <source>
        <dbReference type="SAM" id="MobiDB-lite"/>
    </source>
</evidence>
<protein>
    <submittedName>
        <fullName evidence="3">Uncharacterized protein</fullName>
    </submittedName>
</protein>
<comment type="caution">
    <text evidence="3">The sequence shown here is derived from an EMBL/GenBank/DDBJ whole genome shotgun (WGS) entry which is preliminary data.</text>
</comment>
<sequence>MNDGGDSRGRLRSADSPGESPSSRNMARPGAPPLSRRANGLPTFRPSRGTAPAHPGDGAMDIRTIASGREPRATIPHRSHRLAALCGAALAAALFTPVPATAGTDEVRAATVADASSARQAPVPVAVKTHAVPPELLAPSLISTGMIGIGLALGGIVIVTHRRRQW</sequence>
<gene>
    <name evidence="3" type="ORF">Cme02nite_25250</name>
</gene>
<feature type="transmembrane region" description="Helical" evidence="2">
    <location>
        <begin position="82"/>
        <end position="100"/>
    </location>
</feature>
<keyword evidence="4" id="KW-1185">Reference proteome</keyword>
<keyword evidence="2" id="KW-0472">Membrane</keyword>
<proteinExistence type="predicted"/>
<dbReference type="AlphaFoldDB" id="A0A8J3PFB9"/>
<reference evidence="3" key="1">
    <citation type="submission" date="2021-01" db="EMBL/GenBank/DDBJ databases">
        <title>Whole genome shotgun sequence of Catellatospora methionotrophica NBRC 14553.</title>
        <authorList>
            <person name="Komaki H."/>
            <person name="Tamura T."/>
        </authorList>
    </citation>
    <scope>NUCLEOTIDE SEQUENCE</scope>
    <source>
        <strain evidence="3">NBRC 14553</strain>
    </source>
</reference>
<feature type="region of interest" description="Disordered" evidence="1">
    <location>
        <begin position="1"/>
        <end position="61"/>
    </location>
</feature>
<keyword evidence="2" id="KW-0812">Transmembrane</keyword>
<organism evidence="3 4">
    <name type="scientific">Catellatospora methionotrophica</name>
    <dbReference type="NCBI Taxonomy" id="121620"/>
    <lineage>
        <taxon>Bacteria</taxon>
        <taxon>Bacillati</taxon>
        <taxon>Actinomycetota</taxon>
        <taxon>Actinomycetes</taxon>
        <taxon>Micromonosporales</taxon>
        <taxon>Micromonosporaceae</taxon>
        <taxon>Catellatospora</taxon>
    </lineage>
</organism>
<dbReference type="EMBL" id="BONJ01000009">
    <property type="protein sequence ID" value="GIG14193.1"/>
    <property type="molecule type" value="Genomic_DNA"/>
</dbReference>
<evidence type="ECO:0000313" key="3">
    <source>
        <dbReference type="EMBL" id="GIG14193.1"/>
    </source>
</evidence>
<name>A0A8J3PFB9_9ACTN</name>
<evidence type="ECO:0000256" key="2">
    <source>
        <dbReference type="SAM" id="Phobius"/>
    </source>
</evidence>